<dbReference type="AlphaFoldDB" id="A0A507CI19"/>
<keyword evidence="2 5" id="KW-0812">Transmembrane</keyword>
<proteinExistence type="predicted"/>
<evidence type="ECO:0000313" key="8">
    <source>
        <dbReference type="EMBL" id="TPX37724.1"/>
    </source>
</evidence>
<evidence type="ECO:0000256" key="7">
    <source>
        <dbReference type="SAM" id="SignalP"/>
    </source>
</evidence>
<protein>
    <submittedName>
        <fullName evidence="8">Uncharacterized protein</fullName>
    </submittedName>
</protein>
<evidence type="ECO:0000256" key="3">
    <source>
        <dbReference type="ARBA" id="ARBA00022989"/>
    </source>
</evidence>
<feature type="transmembrane region" description="Helical" evidence="6">
    <location>
        <begin position="217"/>
        <end position="236"/>
    </location>
</feature>
<dbReference type="Gene3D" id="1.50.40.10">
    <property type="entry name" value="Mitochondrial carrier domain"/>
    <property type="match status" value="1"/>
</dbReference>
<dbReference type="Proteomes" id="UP000319731">
    <property type="component" value="Unassembled WGS sequence"/>
</dbReference>
<evidence type="ECO:0000313" key="9">
    <source>
        <dbReference type="Proteomes" id="UP000319731"/>
    </source>
</evidence>
<accession>A0A507CI19</accession>
<dbReference type="InterPro" id="IPR023395">
    <property type="entry name" value="MCP_dom_sf"/>
</dbReference>
<evidence type="ECO:0000256" key="1">
    <source>
        <dbReference type="ARBA" id="ARBA00004141"/>
    </source>
</evidence>
<organism evidence="8 9">
    <name type="scientific">Synchytrium microbalum</name>
    <dbReference type="NCBI Taxonomy" id="1806994"/>
    <lineage>
        <taxon>Eukaryota</taxon>
        <taxon>Fungi</taxon>
        <taxon>Fungi incertae sedis</taxon>
        <taxon>Chytridiomycota</taxon>
        <taxon>Chytridiomycota incertae sedis</taxon>
        <taxon>Chytridiomycetes</taxon>
        <taxon>Synchytriales</taxon>
        <taxon>Synchytriaceae</taxon>
        <taxon>Synchytrium</taxon>
    </lineage>
</organism>
<evidence type="ECO:0000256" key="4">
    <source>
        <dbReference type="ARBA" id="ARBA00023136"/>
    </source>
</evidence>
<dbReference type="PROSITE" id="PS50920">
    <property type="entry name" value="SOLCAR"/>
    <property type="match status" value="1"/>
</dbReference>
<name>A0A507CI19_9FUNG</name>
<dbReference type="SUPFAM" id="SSF103506">
    <property type="entry name" value="Mitochondrial carrier"/>
    <property type="match status" value="1"/>
</dbReference>
<feature type="transmembrane region" description="Helical" evidence="6">
    <location>
        <begin position="815"/>
        <end position="835"/>
    </location>
</feature>
<reference evidence="8 9" key="1">
    <citation type="journal article" date="2019" name="Sci. Rep.">
        <title>Comparative genomics of chytrid fungi reveal insights into the obligate biotrophic and pathogenic lifestyle of Synchytrium endobioticum.</title>
        <authorList>
            <person name="van de Vossenberg B.T.L.H."/>
            <person name="Warris S."/>
            <person name="Nguyen H.D.T."/>
            <person name="van Gent-Pelzer M.P.E."/>
            <person name="Joly D.L."/>
            <person name="van de Geest H.C."/>
            <person name="Bonants P.J.M."/>
            <person name="Smith D.S."/>
            <person name="Levesque C.A."/>
            <person name="van der Lee T.A.J."/>
        </authorList>
    </citation>
    <scope>NUCLEOTIDE SEQUENCE [LARGE SCALE GENOMIC DNA]</scope>
    <source>
        <strain evidence="8 9">JEL517</strain>
    </source>
</reference>
<dbReference type="GO" id="GO:0016020">
    <property type="term" value="C:membrane"/>
    <property type="evidence" value="ECO:0007669"/>
    <property type="project" value="UniProtKB-SubCell"/>
</dbReference>
<feature type="signal peptide" evidence="7">
    <location>
        <begin position="1"/>
        <end position="21"/>
    </location>
</feature>
<evidence type="ECO:0000256" key="2">
    <source>
        <dbReference type="ARBA" id="ARBA00022692"/>
    </source>
</evidence>
<evidence type="ECO:0000256" key="5">
    <source>
        <dbReference type="PROSITE-ProRule" id="PRU00282"/>
    </source>
</evidence>
<feature type="transmembrane region" description="Helical" evidence="6">
    <location>
        <begin position="184"/>
        <end position="205"/>
    </location>
</feature>
<dbReference type="EMBL" id="QEAO01000002">
    <property type="protein sequence ID" value="TPX37724.1"/>
    <property type="molecule type" value="Genomic_DNA"/>
</dbReference>
<dbReference type="InterPro" id="IPR018108">
    <property type="entry name" value="MCP_transmembrane"/>
</dbReference>
<keyword evidence="3 6" id="KW-1133">Transmembrane helix</keyword>
<dbReference type="RefSeq" id="XP_031027635.1">
    <property type="nucleotide sequence ID" value="XM_031166596.1"/>
</dbReference>
<sequence>MAKSILGVLSALSLMMIPTLALELQPLWTNYVANFEAAAADRGSDGSMPETADSWFLPYRWDEHREMLRSMWIAPFVIFVLWWFLQMSMHALQWLSGRGVRRGEESRSLLAREEEATGVEPSEMVDRLAKASMALRTAFIMSLATAVVASLPLAFDCPMSKTPERSPVPIPPGARCGTCFDNGVTLSVVILQWVFLGLTVLWALLETITIDSASVAITRSILALASFPVIAAIFIIRRITRVIGFLLIVLFVAQIYRTSSRKTQHFDVPETLDQKLSRPDQPPPKYITCIFGPWTGMANNVISIQTSMAFAIHYNRTLIVPPLDNWEVTPSYWFGKVDGEKDSTNLDRQRIRLSWGSDAFSDPYRRFSKYFEFVSRSIEVIEMSDVDPTRAASVELAPLWHDGKMWCWQNPAPDTDFLETMEARYPVSLWSNESVACIGVPFEIRLHTARPKIRLSQWATQHAVSLLALNGLTGSKYLGIHLRRGNWDEYTSWGRFALSTFAQGTLKDDPIERRAPRDEYVVKAGQVLRKRLAEEYSIPDFPVVVTTNEKSNDSIRTFQDAGWIVLQTRLPDIPPFAQIALDLAVLAGGTGFVGQYGSTFTMLALEFRNCDIEHPKYPCGTFFGDADLLEEVMSAPVSSTPAVIAAAAPARDAKSFDWQKSLNRALGGGMAGASAMVVQVLTLMPMRTIMNYQYRHGGTMVESAAVLWKDGVAHGGTAFSGMRRYYRGLAPALIQGPLSRFGDTAANQGALALLDSSSLTADLPIAVKTLGASFFAASFRIFLTPVDTVKTILQTNGAQGMPVLRARLAKHGLPTLWYGAVATAAATFVGHYPWYAVYNYLQVTWPKYNDMMPKLARNAAIGFTASVVSDTISNSLRVIKTYRQTHHEKVSYARAVREVVAKDGVTGLFGRGLKTRILTNGLQGLMFSVLWKLFEDELFGGKSRK</sequence>
<comment type="subcellular location">
    <subcellularLocation>
        <location evidence="1">Membrane</location>
        <topology evidence="1">Multi-pass membrane protein</topology>
    </subcellularLocation>
</comment>
<dbReference type="Gene3D" id="3.40.50.11350">
    <property type="match status" value="1"/>
</dbReference>
<feature type="transmembrane region" description="Helical" evidence="6">
    <location>
        <begin position="67"/>
        <end position="85"/>
    </location>
</feature>
<keyword evidence="9" id="KW-1185">Reference proteome</keyword>
<dbReference type="OrthoDB" id="409948at2759"/>
<feature type="chain" id="PRO_5021213641" evidence="7">
    <location>
        <begin position="22"/>
        <end position="945"/>
    </location>
</feature>
<keyword evidence="4 5" id="KW-0472">Membrane</keyword>
<dbReference type="PANTHER" id="PTHR47567:SF1">
    <property type="entry name" value="NAD-DEPENDENT EPIMERASE_DEHYDRATASE DOMAIN-CONTAINING PROTEIN"/>
    <property type="match status" value="1"/>
</dbReference>
<feature type="transmembrane region" description="Helical" evidence="6">
    <location>
        <begin position="133"/>
        <end position="155"/>
    </location>
</feature>
<keyword evidence="7" id="KW-0732">Signal</keyword>
<feature type="repeat" description="Solcar" evidence="5">
    <location>
        <begin position="764"/>
        <end position="844"/>
    </location>
</feature>
<comment type="caution">
    <text evidence="8">The sequence shown here is derived from an EMBL/GenBank/DDBJ whole genome shotgun (WGS) entry which is preliminary data.</text>
</comment>
<gene>
    <name evidence="8" type="ORF">SmJEL517_g00667</name>
</gene>
<dbReference type="STRING" id="1806994.A0A507CI19"/>
<evidence type="ECO:0000256" key="6">
    <source>
        <dbReference type="SAM" id="Phobius"/>
    </source>
</evidence>
<feature type="transmembrane region" description="Helical" evidence="6">
    <location>
        <begin position="242"/>
        <end position="259"/>
    </location>
</feature>
<dbReference type="PANTHER" id="PTHR47567">
    <property type="entry name" value="MITOCHONDRIAL SUBSTRATE/SOLUTE CARRIER"/>
    <property type="match status" value="1"/>
</dbReference>
<dbReference type="Pfam" id="PF00153">
    <property type="entry name" value="Mito_carr"/>
    <property type="match status" value="1"/>
</dbReference>
<dbReference type="GeneID" id="42001893"/>